<protein>
    <submittedName>
        <fullName evidence="2">Uncharacterized protein</fullName>
    </submittedName>
</protein>
<dbReference type="AlphaFoldDB" id="A0A8H9C7I4"/>
<evidence type="ECO:0000313" key="3">
    <source>
        <dbReference type="Proteomes" id="UP000663508"/>
    </source>
</evidence>
<accession>A0A8H9C7I4</accession>
<organism evidence="2 3">
    <name type="scientific">Methylobacterium indicum</name>
    <dbReference type="NCBI Taxonomy" id="1775910"/>
    <lineage>
        <taxon>Bacteria</taxon>
        <taxon>Pseudomonadati</taxon>
        <taxon>Pseudomonadota</taxon>
        <taxon>Alphaproteobacteria</taxon>
        <taxon>Hyphomicrobiales</taxon>
        <taxon>Methylobacteriaceae</taxon>
        <taxon>Methylobacterium</taxon>
    </lineage>
</organism>
<proteinExistence type="predicted"/>
<feature type="compositionally biased region" description="Basic and acidic residues" evidence="1">
    <location>
        <begin position="8"/>
        <end position="26"/>
    </location>
</feature>
<evidence type="ECO:0000313" key="2">
    <source>
        <dbReference type="EMBL" id="BCM84736.1"/>
    </source>
</evidence>
<dbReference type="EMBL" id="AP024145">
    <property type="protein sequence ID" value="BCM84736.1"/>
    <property type="molecule type" value="Genomic_DNA"/>
</dbReference>
<feature type="region of interest" description="Disordered" evidence="1">
    <location>
        <begin position="1"/>
        <end position="30"/>
    </location>
</feature>
<reference evidence="2" key="1">
    <citation type="submission" date="2020-11" db="EMBL/GenBank/DDBJ databases">
        <title>Complete genome sequence of a novel pathogenic Methylobacterium strain isolated from rice in Vietnam.</title>
        <authorList>
            <person name="Lai K."/>
            <person name="Okazaki S."/>
            <person name="Higashi K."/>
            <person name="Mori H."/>
            <person name="Toyoda A."/>
            <person name="Kurokawa K."/>
        </authorList>
    </citation>
    <scope>NUCLEOTIDE SEQUENCE</scope>
    <source>
        <strain evidence="2">VL1</strain>
    </source>
</reference>
<dbReference type="KEGG" id="mind:mvi_31970"/>
<gene>
    <name evidence="2" type="ORF">mvi_31970</name>
</gene>
<evidence type="ECO:0000256" key="1">
    <source>
        <dbReference type="SAM" id="MobiDB-lite"/>
    </source>
</evidence>
<name>A0A8H9C7I4_9HYPH</name>
<sequence length="88" mass="9576">MVQLGDQRVAERVQRRRAVQGDERHAPAGLDPDVLVVHGVLPIVSPAWLGEGEAGRKQVDGRAGLPEEHPRTFIFRAIPGPRSGARDP</sequence>
<dbReference type="Proteomes" id="UP000663508">
    <property type="component" value="Chromosome"/>
</dbReference>